<dbReference type="Pfam" id="PF01850">
    <property type="entry name" value="PIN"/>
    <property type="match status" value="1"/>
</dbReference>
<dbReference type="Gene3D" id="3.40.50.1010">
    <property type="entry name" value="5'-nuclease"/>
    <property type="match status" value="1"/>
</dbReference>
<gene>
    <name evidence="6" type="ORF">M6B22_18725</name>
</gene>
<evidence type="ECO:0000256" key="4">
    <source>
        <dbReference type="ARBA" id="ARBA00022842"/>
    </source>
</evidence>
<reference evidence="6" key="1">
    <citation type="submission" date="2022-05" db="EMBL/GenBank/DDBJ databases">
        <title>Jatrophihabitans sp. SB3-54 whole genome sequence.</title>
        <authorList>
            <person name="Suh M.K."/>
            <person name="Eom M.K."/>
            <person name="Kim J.S."/>
            <person name="Kim H.S."/>
            <person name="Do H.E."/>
            <person name="Shin Y.K."/>
            <person name="Lee J.-S."/>
        </authorList>
    </citation>
    <scope>NUCLEOTIDE SEQUENCE</scope>
    <source>
        <strain evidence="6">SB3-54</strain>
    </source>
</reference>
<sequence>MTVLDAYAVLAFLRDEPTAAEVRPLLEAGDALLTAVGLGEVLDHLVRLTGVDEEVAVLDLAELGLIDAVAVDARTGAASGRLRARHYHRLRCAVSMADCVAAEIARARSDVLATSDPHLLDVCARESVDVVVLPGSDGTRWTAPT</sequence>
<evidence type="ECO:0000313" key="7">
    <source>
        <dbReference type="Proteomes" id="UP001164693"/>
    </source>
</evidence>
<name>A0ABY7JVF8_9ACTN</name>
<keyword evidence="7" id="KW-1185">Reference proteome</keyword>
<dbReference type="InterPro" id="IPR029060">
    <property type="entry name" value="PIN-like_dom_sf"/>
</dbReference>
<accession>A0ABY7JVF8</accession>
<keyword evidence="3" id="KW-0378">Hydrolase</keyword>
<dbReference type="RefSeq" id="WP_269443081.1">
    <property type="nucleotide sequence ID" value="NZ_CP097463.1"/>
</dbReference>
<dbReference type="Proteomes" id="UP001164693">
    <property type="component" value="Chromosome"/>
</dbReference>
<evidence type="ECO:0000313" key="6">
    <source>
        <dbReference type="EMBL" id="WAX56545.1"/>
    </source>
</evidence>
<proteinExistence type="predicted"/>
<keyword evidence="1" id="KW-0540">Nuclease</keyword>
<organism evidence="6 7">
    <name type="scientific">Jatrophihabitans cynanchi</name>
    <dbReference type="NCBI Taxonomy" id="2944128"/>
    <lineage>
        <taxon>Bacteria</taxon>
        <taxon>Bacillati</taxon>
        <taxon>Actinomycetota</taxon>
        <taxon>Actinomycetes</taxon>
        <taxon>Jatrophihabitantales</taxon>
        <taxon>Jatrophihabitantaceae</taxon>
        <taxon>Jatrophihabitans</taxon>
    </lineage>
</organism>
<evidence type="ECO:0000256" key="3">
    <source>
        <dbReference type="ARBA" id="ARBA00022801"/>
    </source>
</evidence>
<feature type="domain" description="PIN" evidence="5">
    <location>
        <begin position="3"/>
        <end position="122"/>
    </location>
</feature>
<evidence type="ECO:0000256" key="1">
    <source>
        <dbReference type="ARBA" id="ARBA00022722"/>
    </source>
</evidence>
<evidence type="ECO:0000256" key="2">
    <source>
        <dbReference type="ARBA" id="ARBA00022723"/>
    </source>
</evidence>
<keyword evidence="4" id="KW-0460">Magnesium</keyword>
<dbReference type="InterPro" id="IPR002716">
    <property type="entry name" value="PIN_dom"/>
</dbReference>
<protein>
    <submittedName>
        <fullName evidence="6">PIN domain-containing protein</fullName>
    </submittedName>
</protein>
<keyword evidence="2" id="KW-0479">Metal-binding</keyword>
<dbReference type="SUPFAM" id="SSF88723">
    <property type="entry name" value="PIN domain-like"/>
    <property type="match status" value="1"/>
</dbReference>
<evidence type="ECO:0000259" key="5">
    <source>
        <dbReference type="Pfam" id="PF01850"/>
    </source>
</evidence>
<dbReference type="EMBL" id="CP097463">
    <property type="protein sequence ID" value="WAX56545.1"/>
    <property type="molecule type" value="Genomic_DNA"/>
</dbReference>